<sequence>MVMKVNLGFKGEEEYYAVNEQGNRVEIDMLAAEDKQAMSPMQLLLAGVISCAAVDLVKMVKKRRKTLVDFSGEIAGTRRDEIPKRFTAMHIVYRFVSPDLEEAEAQKLVNLAVEKYCSVAASLDPGIEMTHAVEIARPA</sequence>
<dbReference type="Proteomes" id="UP000256779">
    <property type="component" value="Unassembled WGS sequence"/>
</dbReference>
<proteinExistence type="predicted"/>
<organism evidence="1 2">
    <name type="scientific">Marinoscillum furvescens DSM 4134</name>
    <dbReference type="NCBI Taxonomy" id="1122208"/>
    <lineage>
        <taxon>Bacteria</taxon>
        <taxon>Pseudomonadati</taxon>
        <taxon>Bacteroidota</taxon>
        <taxon>Cytophagia</taxon>
        <taxon>Cytophagales</taxon>
        <taxon>Reichenbachiellaceae</taxon>
        <taxon>Marinoscillum</taxon>
    </lineage>
</organism>
<dbReference type="SUPFAM" id="SSF82784">
    <property type="entry name" value="OsmC-like"/>
    <property type="match status" value="1"/>
</dbReference>
<protein>
    <submittedName>
        <fullName evidence="1">Putative redox protein</fullName>
    </submittedName>
</protein>
<dbReference type="PANTHER" id="PTHR34352">
    <property type="entry name" value="PROTEIN YHFA"/>
    <property type="match status" value="1"/>
</dbReference>
<dbReference type="PANTHER" id="PTHR34352:SF1">
    <property type="entry name" value="PROTEIN YHFA"/>
    <property type="match status" value="1"/>
</dbReference>
<dbReference type="Gene3D" id="3.30.300.20">
    <property type="match status" value="1"/>
</dbReference>
<evidence type="ECO:0000313" key="1">
    <source>
        <dbReference type="EMBL" id="REE05672.1"/>
    </source>
</evidence>
<keyword evidence="2" id="KW-1185">Reference proteome</keyword>
<comment type="caution">
    <text evidence="1">The sequence shown here is derived from an EMBL/GenBank/DDBJ whole genome shotgun (WGS) entry which is preliminary data.</text>
</comment>
<dbReference type="OrthoDB" id="9804010at2"/>
<reference evidence="1 2" key="1">
    <citation type="submission" date="2018-07" db="EMBL/GenBank/DDBJ databases">
        <title>Genomic Encyclopedia of Type Strains, Phase IV (KMG-IV): sequencing the most valuable type-strain genomes for metagenomic binning, comparative biology and taxonomic classification.</title>
        <authorList>
            <person name="Goeker M."/>
        </authorList>
    </citation>
    <scope>NUCLEOTIDE SEQUENCE [LARGE SCALE GENOMIC DNA]</scope>
    <source>
        <strain evidence="1 2">DSM 4134</strain>
    </source>
</reference>
<dbReference type="AlphaFoldDB" id="A0A3D9LKA4"/>
<dbReference type="EMBL" id="QREG01000001">
    <property type="protein sequence ID" value="REE05672.1"/>
    <property type="molecule type" value="Genomic_DNA"/>
</dbReference>
<dbReference type="InterPro" id="IPR015946">
    <property type="entry name" value="KH_dom-like_a/b"/>
</dbReference>
<dbReference type="InterPro" id="IPR003718">
    <property type="entry name" value="OsmC/Ohr_fam"/>
</dbReference>
<gene>
    <name evidence="1" type="ORF">C7460_101189</name>
</gene>
<evidence type="ECO:0000313" key="2">
    <source>
        <dbReference type="Proteomes" id="UP000256779"/>
    </source>
</evidence>
<dbReference type="Pfam" id="PF02566">
    <property type="entry name" value="OsmC"/>
    <property type="match status" value="1"/>
</dbReference>
<dbReference type="InterPro" id="IPR036102">
    <property type="entry name" value="OsmC/Ohrsf"/>
</dbReference>
<accession>A0A3D9LKA4</accession>
<name>A0A3D9LKA4_MARFU</name>